<feature type="compositionally biased region" description="Acidic residues" evidence="13">
    <location>
        <begin position="107"/>
        <end position="119"/>
    </location>
</feature>
<dbReference type="FunFam" id="2.30.30.1190:FF:000001">
    <property type="entry name" value="zinc finger CCCH-type with G patch domain-containing protein"/>
    <property type="match status" value="1"/>
</dbReference>
<dbReference type="PROSITE" id="PS50103">
    <property type="entry name" value="ZF_C3H1"/>
    <property type="match status" value="1"/>
</dbReference>
<dbReference type="GO" id="GO:0000978">
    <property type="term" value="F:RNA polymerase II cis-regulatory region sequence-specific DNA binding"/>
    <property type="evidence" value="ECO:0007669"/>
    <property type="project" value="TreeGrafter"/>
</dbReference>
<feature type="region of interest" description="Disordered" evidence="13">
    <location>
        <begin position="94"/>
        <end position="119"/>
    </location>
</feature>
<evidence type="ECO:0000259" key="15">
    <source>
        <dbReference type="PROSITE" id="PS50174"/>
    </source>
</evidence>
<evidence type="ECO:0000313" key="16">
    <source>
        <dbReference type="EMBL" id="CAH2303000.1"/>
    </source>
</evidence>
<keyword evidence="9" id="KW-0804">Transcription</keyword>
<dbReference type="PROSITE" id="PS50174">
    <property type="entry name" value="G_PATCH"/>
    <property type="match status" value="1"/>
</dbReference>
<organism evidence="16 17">
    <name type="scientific">Pelobates cultripes</name>
    <name type="common">Western spadefoot toad</name>
    <dbReference type="NCBI Taxonomy" id="61616"/>
    <lineage>
        <taxon>Eukaryota</taxon>
        <taxon>Metazoa</taxon>
        <taxon>Chordata</taxon>
        <taxon>Craniata</taxon>
        <taxon>Vertebrata</taxon>
        <taxon>Euteleostomi</taxon>
        <taxon>Amphibia</taxon>
        <taxon>Batrachia</taxon>
        <taxon>Anura</taxon>
        <taxon>Pelobatoidea</taxon>
        <taxon>Pelobatidae</taxon>
        <taxon>Pelobates</taxon>
    </lineage>
</organism>
<sequence>MDEESLAAALQTYRAQLEQVELTLGAGADPSQQADLVQLQGDLQQLIELTESSLLSVQKCNLLSALEGPRSTAAHDDEYEAFREAIGELSQDVQSSVTNNAAAISPDDSEEEGEEEEDTCGMKVKAPYYSTWGTLEYHNAMIVGSEQMEDGSPGVRVLYLYPTHKAMKPCPYFLDGKCRFNESCRFSHGQVVPVDELRTFEDPDLGSLGIDTACLAKHDDGIWYPGRIIDVNDGLYTVKFDSLLLKESVLEADAIIPPLRESDSSTSSEDEEYEGLEDSGFAKVLGGTEESGETIPCSSAFAGWEAHTRGIGSKLLARMGYEFGKGLGKNSEGRVEPILAVVLPKGKSLDQCAQIQQRIQQKKRGKGQNPPKVKRKKRQTDNNRRNVFDFLNEKLVGRVSNSEAGKTTSITERKGKELYNASQDSKRALNVQVAKTAERIQQKQREIGRLTEALARNVGRESVVSSQLELRLSNARSELTGLQQEERTLQRQQKKADTHKKMTEF</sequence>
<keyword evidence="17" id="KW-1185">Reference proteome</keyword>
<evidence type="ECO:0000256" key="10">
    <source>
        <dbReference type="ARBA" id="ARBA00023242"/>
    </source>
</evidence>
<dbReference type="Proteomes" id="UP001295444">
    <property type="component" value="Chromosome 06"/>
</dbReference>
<evidence type="ECO:0000256" key="13">
    <source>
        <dbReference type="SAM" id="MobiDB-lite"/>
    </source>
</evidence>
<dbReference type="GO" id="GO:0005634">
    <property type="term" value="C:nucleus"/>
    <property type="evidence" value="ECO:0007669"/>
    <property type="project" value="UniProtKB-SubCell"/>
</dbReference>
<dbReference type="PANTHER" id="PTHR46297:SF1">
    <property type="entry name" value="ZINC FINGER CCCH-TYPE WITH G PATCH DOMAIN-CONTAINING PROTEIN"/>
    <property type="match status" value="1"/>
</dbReference>
<dbReference type="Pfam" id="PF01585">
    <property type="entry name" value="G-patch"/>
    <property type="match status" value="1"/>
</dbReference>
<dbReference type="GO" id="GO:0001227">
    <property type="term" value="F:DNA-binding transcription repressor activity, RNA polymerase II-specific"/>
    <property type="evidence" value="ECO:0007669"/>
    <property type="project" value="TreeGrafter"/>
</dbReference>
<comment type="subcellular location">
    <subcellularLocation>
        <location evidence="1">Nucleus</location>
    </subcellularLocation>
</comment>
<keyword evidence="3" id="KW-0678">Repressor</keyword>
<feature type="compositionally biased region" description="Basic and acidic residues" evidence="13">
    <location>
        <begin position="484"/>
        <end position="505"/>
    </location>
</feature>
<dbReference type="InterPro" id="IPR000467">
    <property type="entry name" value="G_patch_dom"/>
</dbReference>
<keyword evidence="8" id="KW-0238">DNA-binding</keyword>
<evidence type="ECO:0000256" key="12">
    <source>
        <dbReference type="PROSITE-ProRule" id="PRU00723"/>
    </source>
</evidence>
<evidence type="ECO:0000256" key="6">
    <source>
        <dbReference type="ARBA" id="ARBA00022833"/>
    </source>
</evidence>
<name>A0AAD1SKY8_PELCU</name>
<feature type="domain" description="C3H1-type" evidence="14">
    <location>
        <begin position="165"/>
        <end position="191"/>
    </location>
</feature>
<feature type="region of interest" description="Disordered" evidence="13">
    <location>
        <begin position="479"/>
        <end position="505"/>
    </location>
</feature>
<dbReference type="SMART" id="SM00443">
    <property type="entry name" value="G_patch"/>
    <property type="match status" value="1"/>
</dbReference>
<proteinExistence type="predicted"/>
<gene>
    <name evidence="16" type="ORF">PECUL_23A021094</name>
</gene>
<accession>A0AAD1SKY8</accession>
<dbReference type="SUPFAM" id="SSF63748">
    <property type="entry name" value="Tudor/PWWP/MBT"/>
    <property type="match status" value="1"/>
</dbReference>
<evidence type="ECO:0000256" key="11">
    <source>
        <dbReference type="ARBA" id="ARBA00059327"/>
    </source>
</evidence>
<dbReference type="Gene3D" id="2.30.30.140">
    <property type="match status" value="1"/>
</dbReference>
<feature type="domain" description="G-patch" evidence="15">
    <location>
        <begin position="308"/>
        <end position="371"/>
    </location>
</feature>
<evidence type="ECO:0000256" key="7">
    <source>
        <dbReference type="ARBA" id="ARBA00023015"/>
    </source>
</evidence>
<dbReference type="GO" id="GO:0008270">
    <property type="term" value="F:zinc ion binding"/>
    <property type="evidence" value="ECO:0007669"/>
    <property type="project" value="UniProtKB-KW"/>
</dbReference>
<dbReference type="Pfam" id="PF00642">
    <property type="entry name" value="zf-CCCH"/>
    <property type="match status" value="1"/>
</dbReference>
<evidence type="ECO:0000256" key="4">
    <source>
        <dbReference type="ARBA" id="ARBA00022723"/>
    </source>
</evidence>
<keyword evidence="7" id="KW-0805">Transcription regulation</keyword>
<dbReference type="CDD" id="cd20384">
    <property type="entry name" value="Tudor_ZGPAT"/>
    <property type="match status" value="1"/>
</dbReference>
<evidence type="ECO:0000256" key="9">
    <source>
        <dbReference type="ARBA" id="ARBA00023163"/>
    </source>
</evidence>
<evidence type="ECO:0000259" key="14">
    <source>
        <dbReference type="PROSITE" id="PS50103"/>
    </source>
</evidence>
<dbReference type="InterPro" id="IPR000571">
    <property type="entry name" value="Znf_CCCH"/>
</dbReference>
<reference evidence="16" key="1">
    <citation type="submission" date="2022-03" db="EMBL/GenBank/DDBJ databases">
        <authorList>
            <person name="Alioto T."/>
            <person name="Alioto T."/>
            <person name="Gomez Garrido J."/>
        </authorList>
    </citation>
    <scope>NUCLEOTIDE SEQUENCE</scope>
</reference>
<dbReference type="EMBL" id="OW240917">
    <property type="protein sequence ID" value="CAH2303000.1"/>
    <property type="molecule type" value="Genomic_DNA"/>
</dbReference>
<evidence type="ECO:0000256" key="8">
    <source>
        <dbReference type="ARBA" id="ARBA00023125"/>
    </source>
</evidence>
<evidence type="ECO:0000313" key="17">
    <source>
        <dbReference type="Proteomes" id="UP001295444"/>
    </source>
</evidence>
<feature type="zinc finger region" description="C3H1-type" evidence="12">
    <location>
        <begin position="165"/>
        <end position="191"/>
    </location>
</feature>
<evidence type="ECO:0000256" key="2">
    <source>
        <dbReference type="ARBA" id="ARBA00022414"/>
    </source>
</evidence>
<dbReference type="AlphaFoldDB" id="A0AAD1SKY8"/>
<evidence type="ECO:0000256" key="1">
    <source>
        <dbReference type="ARBA" id="ARBA00004123"/>
    </source>
</evidence>
<feature type="compositionally biased region" description="Basic residues" evidence="13">
    <location>
        <begin position="360"/>
        <end position="378"/>
    </location>
</feature>
<protein>
    <recommendedName>
        <fullName evidence="2">Zinc finger CCCH-type with G patch domain-containing protein</fullName>
    </recommendedName>
</protein>
<keyword evidence="10" id="KW-0539">Nucleus</keyword>
<dbReference type="SMART" id="SM00356">
    <property type="entry name" value="ZnF_C3H1"/>
    <property type="match status" value="1"/>
</dbReference>
<keyword evidence="6 12" id="KW-0862">Zinc</keyword>
<dbReference type="PANTHER" id="PTHR46297">
    <property type="entry name" value="ZINC FINGER CCCH-TYPE WITH G PATCH DOMAIN-CONTAINING PROTEIN"/>
    <property type="match status" value="1"/>
</dbReference>
<comment type="function">
    <text evidence="11">Transcription repressor that specifically binds the 5'-GGAG[GA]A[GA]A-3' consensus sequence. Represses transcription by recruiting the chromatin multiprotein complex NuRD to target promoters. Negatively regulates expression of EGFR, a gene involved in cell proliferation, survival and migration.</text>
</comment>
<feature type="region of interest" description="Disordered" evidence="13">
    <location>
        <begin position="359"/>
        <end position="384"/>
    </location>
</feature>
<keyword evidence="5 12" id="KW-0863">Zinc-finger</keyword>
<evidence type="ECO:0000256" key="5">
    <source>
        <dbReference type="ARBA" id="ARBA00022771"/>
    </source>
</evidence>
<evidence type="ECO:0000256" key="3">
    <source>
        <dbReference type="ARBA" id="ARBA00022491"/>
    </source>
</evidence>
<dbReference type="Gene3D" id="2.30.30.1190">
    <property type="match status" value="1"/>
</dbReference>
<keyword evidence="4 12" id="KW-0479">Metal-binding</keyword>